<organism evidence="8 9">
    <name type="scientific">Shewanella denitrificans (strain OS217 / ATCC BAA-1090 / DSM 15013)</name>
    <dbReference type="NCBI Taxonomy" id="318161"/>
    <lineage>
        <taxon>Bacteria</taxon>
        <taxon>Pseudomonadati</taxon>
        <taxon>Pseudomonadota</taxon>
        <taxon>Gammaproteobacteria</taxon>
        <taxon>Alteromonadales</taxon>
        <taxon>Shewanellaceae</taxon>
        <taxon>Shewanella</taxon>
    </lineage>
</organism>
<dbReference type="Proteomes" id="UP000001982">
    <property type="component" value="Chromosome"/>
</dbReference>
<dbReference type="AlphaFoldDB" id="Q12MQ2"/>
<evidence type="ECO:0000313" key="9">
    <source>
        <dbReference type="Proteomes" id="UP000001982"/>
    </source>
</evidence>
<dbReference type="RefSeq" id="WP_011496430.1">
    <property type="nucleotide sequence ID" value="NC_007954.1"/>
</dbReference>
<dbReference type="PIRSF" id="PIRSF015557">
    <property type="entry name" value="UCP015557"/>
    <property type="match status" value="1"/>
</dbReference>
<dbReference type="STRING" id="318161.Sden_1991"/>
<evidence type="ECO:0000256" key="1">
    <source>
        <dbReference type="ARBA" id="ARBA00022676"/>
    </source>
</evidence>
<reference evidence="8 9" key="1">
    <citation type="submission" date="2006-03" db="EMBL/GenBank/DDBJ databases">
        <title>Complete sequence of Shewanella denitrificans OS217.</title>
        <authorList>
            <consortium name="US DOE Joint Genome Institute"/>
            <person name="Copeland A."/>
            <person name="Lucas S."/>
            <person name="Lapidus A."/>
            <person name="Barry K."/>
            <person name="Detter J.C."/>
            <person name="Glavina del Rio T."/>
            <person name="Hammon N."/>
            <person name="Israni S."/>
            <person name="Dalin E."/>
            <person name="Tice H."/>
            <person name="Pitluck S."/>
            <person name="Brettin T."/>
            <person name="Bruce D."/>
            <person name="Han C."/>
            <person name="Tapia R."/>
            <person name="Gilna P."/>
            <person name="Kiss H."/>
            <person name="Schmutz J."/>
            <person name="Larimer F."/>
            <person name="Land M."/>
            <person name="Hauser L."/>
            <person name="Kyrpides N."/>
            <person name="Lykidis A."/>
            <person name="Richardson P."/>
        </authorList>
    </citation>
    <scope>NUCLEOTIDE SEQUENCE [LARGE SCALE GENOMIC DNA]</scope>
    <source>
        <strain evidence="9">OS217 / ATCC BAA-1090 / DSM 15013</strain>
    </source>
</reference>
<dbReference type="EMBL" id="CP000302">
    <property type="protein sequence ID" value="ABE55274.1"/>
    <property type="molecule type" value="Genomic_DNA"/>
</dbReference>
<dbReference type="GO" id="GO:0106361">
    <property type="term" value="F:protein-arginine rhamnosyltransferase activity"/>
    <property type="evidence" value="ECO:0007669"/>
    <property type="project" value="InterPro"/>
</dbReference>
<comment type="similarity">
    <text evidence="4">Belongs to the glycosyltransferase 104 family.</text>
</comment>
<comment type="function">
    <text evidence="3">Protein-arginine rhamnosyltransferase that catalyzes the transfer of a single rhamnose to elongation factor P (EF-P) on 'Lys-32', a modification required for EF-P-dependent rescue of polyproline stalled ribosomes.</text>
</comment>
<keyword evidence="9" id="KW-1185">Reference proteome</keyword>
<evidence type="ECO:0000256" key="5">
    <source>
        <dbReference type="ARBA" id="ARBA00024416"/>
    </source>
</evidence>
<dbReference type="InterPro" id="IPR016633">
    <property type="entry name" value="EarP"/>
</dbReference>
<name>Q12MQ2_SHEDO</name>
<comment type="catalytic activity">
    <reaction evidence="7">
        <text>dTDP-beta-L-rhamnose + L-arginyl-[protein] = N(omega)-(alpha-L-rhamnosyl)-L-arginyl-[protein] + dTDP + H(+)</text>
        <dbReference type="Rhea" id="RHEA:66692"/>
        <dbReference type="Rhea" id="RHEA-COMP:10532"/>
        <dbReference type="Rhea" id="RHEA-COMP:17096"/>
        <dbReference type="ChEBI" id="CHEBI:15378"/>
        <dbReference type="ChEBI" id="CHEBI:29965"/>
        <dbReference type="ChEBI" id="CHEBI:57510"/>
        <dbReference type="ChEBI" id="CHEBI:58369"/>
        <dbReference type="ChEBI" id="CHEBI:167445"/>
    </reaction>
    <physiologicalReaction direction="left-to-right" evidence="7">
        <dbReference type="Rhea" id="RHEA:66693"/>
    </physiologicalReaction>
</comment>
<dbReference type="HOGENOM" id="CLU_060250_0_0_6"/>
<gene>
    <name evidence="8" type="ordered locus">Sden_1991</name>
</gene>
<dbReference type="eggNOG" id="COG4394">
    <property type="taxonomic scope" value="Bacteria"/>
</dbReference>
<evidence type="ECO:0000256" key="4">
    <source>
        <dbReference type="ARBA" id="ARBA00024346"/>
    </source>
</evidence>
<evidence type="ECO:0000256" key="2">
    <source>
        <dbReference type="ARBA" id="ARBA00022679"/>
    </source>
</evidence>
<dbReference type="Pfam" id="PF10093">
    <property type="entry name" value="EarP"/>
    <property type="match status" value="1"/>
</dbReference>
<evidence type="ECO:0000256" key="7">
    <source>
        <dbReference type="ARBA" id="ARBA00048472"/>
    </source>
</evidence>
<evidence type="ECO:0000256" key="3">
    <source>
        <dbReference type="ARBA" id="ARBA00024303"/>
    </source>
</evidence>
<evidence type="ECO:0000313" key="8">
    <source>
        <dbReference type="EMBL" id="ABE55274.1"/>
    </source>
</evidence>
<proteinExistence type="inferred from homology"/>
<dbReference type="OrthoDB" id="209085at2"/>
<accession>Q12MQ2</accession>
<evidence type="ECO:0000256" key="6">
    <source>
        <dbReference type="ARBA" id="ARBA00030025"/>
    </source>
</evidence>
<keyword evidence="1" id="KW-0328">Glycosyltransferase</keyword>
<dbReference type="NCBIfam" id="TIGR03837">
    <property type="entry name" value="efp_Arg_rhamno"/>
    <property type="match status" value="1"/>
</dbReference>
<dbReference type="KEGG" id="sdn:Sden_1991"/>
<protein>
    <recommendedName>
        <fullName evidence="5">Protein-arginine rhamnosyltransferase</fullName>
    </recommendedName>
    <alternativeName>
        <fullName evidence="6">EF-P arginine rhamnosyltransferase</fullName>
    </alternativeName>
</protein>
<keyword evidence="2" id="KW-0808">Transferase</keyword>
<sequence length="407" mass="45920">MKTTTASRWDIFCLVVDNFGDIGVTWRLAKQLHKEYGIHVTLWVDCLASFAHILPALDIKQRSQHFDGVTIKLWDQPLSQDYCAGDVLIEAFACELPASVKDELSRLNAAKQTVPVWLNLEYLCAEAWVDGCHGLPSMQTNGLLKYFYFPGFSDKSGGLICEQGLFSERDAWQADTCNKVNLFTQLGLKGIDPADTVISIFSYETPALAALCKLWQQSKDKVHALIPKGRSLNSLTALLNCDASDIMPGQQFHLGNLTIHILPMTDQQGYDRLLWSADFNIVRGEDSFLRAQWAAKPFIWHIYPQEDDYHLVKLRAFLEIYCDNLAPELANHWSELNIAFNTGESNSVLSHWEQLNSVDLSLLQDGQHHLQQWPVDALNDADLATRLINFVNSKSSRAKIEKPKIGI</sequence>